<evidence type="ECO:0000313" key="3">
    <source>
        <dbReference type="Proteomes" id="UP000254467"/>
    </source>
</evidence>
<dbReference type="InterPro" id="IPR009057">
    <property type="entry name" value="Homeodomain-like_sf"/>
</dbReference>
<dbReference type="AlphaFoldDB" id="A0A376CNU1"/>
<feature type="compositionally biased region" description="Polar residues" evidence="1">
    <location>
        <begin position="38"/>
        <end position="50"/>
    </location>
</feature>
<organism evidence="2 3">
    <name type="scientific">Corynebacterium pilosum</name>
    <dbReference type="NCBI Taxonomy" id="35756"/>
    <lineage>
        <taxon>Bacteria</taxon>
        <taxon>Bacillati</taxon>
        <taxon>Actinomycetota</taxon>
        <taxon>Actinomycetes</taxon>
        <taxon>Mycobacteriales</taxon>
        <taxon>Corynebacteriaceae</taxon>
        <taxon>Corynebacterium</taxon>
    </lineage>
</organism>
<dbReference type="Proteomes" id="UP000254467">
    <property type="component" value="Unassembled WGS sequence"/>
</dbReference>
<accession>A0A376CNU1</accession>
<dbReference type="Pfam" id="PF13551">
    <property type="entry name" value="HTH_29"/>
    <property type="match status" value="1"/>
</dbReference>
<proteinExistence type="predicted"/>
<name>A0A376CNU1_9CORY</name>
<evidence type="ECO:0000256" key="1">
    <source>
        <dbReference type="SAM" id="MobiDB-lite"/>
    </source>
</evidence>
<protein>
    <submittedName>
        <fullName evidence="2">Transposase IS3514b</fullName>
    </submittedName>
</protein>
<evidence type="ECO:0000313" key="2">
    <source>
        <dbReference type="EMBL" id="STC69942.1"/>
    </source>
</evidence>
<sequence>MTVSEAARTFKRSRQWIYTLLARYDAGGLDALTPQPRTPRSQPHTTPESTIEQIIAIRRELSSKGADNGPDTIS</sequence>
<dbReference type="SUPFAM" id="SSF46689">
    <property type="entry name" value="Homeodomain-like"/>
    <property type="match status" value="1"/>
</dbReference>
<dbReference type="EMBL" id="UFXQ01000001">
    <property type="protein sequence ID" value="STC69942.1"/>
    <property type="molecule type" value="Genomic_DNA"/>
</dbReference>
<reference evidence="2 3" key="1">
    <citation type="submission" date="2018-06" db="EMBL/GenBank/DDBJ databases">
        <authorList>
            <consortium name="Pathogen Informatics"/>
            <person name="Doyle S."/>
        </authorList>
    </citation>
    <scope>NUCLEOTIDE SEQUENCE [LARGE SCALE GENOMIC DNA]</scope>
    <source>
        <strain evidence="2 3">NCTC11862</strain>
    </source>
</reference>
<keyword evidence="3" id="KW-1185">Reference proteome</keyword>
<feature type="region of interest" description="Disordered" evidence="1">
    <location>
        <begin position="28"/>
        <end position="50"/>
    </location>
</feature>
<dbReference type="STRING" id="35756.GCA_001044155_02740"/>
<gene>
    <name evidence="2" type="primary">tnp3514b</name>
    <name evidence="2" type="ORF">NCTC11862_01747</name>
</gene>